<dbReference type="InterPro" id="IPR039537">
    <property type="entry name" value="Retrotran_Ty1/copia-like"/>
</dbReference>
<dbReference type="InterPro" id="IPR036397">
    <property type="entry name" value="RNaseH_sf"/>
</dbReference>
<dbReference type="PANTHER" id="PTHR42648">
    <property type="entry name" value="TRANSPOSASE, PUTATIVE-RELATED"/>
    <property type="match status" value="1"/>
</dbReference>
<keyword evidence="1" id="KW-0645">Protease</keyword>
<accession>A0AAD8NJM0</accession>
<dbReference type="InterPro" id="IPR012337">
    <property type="entry name" value="RNaseH-like_sf"/>
</dbReference>
<reference evidence="7" key="1">
    <citation type="journal article" date="2023" name="bioRxiv">
        <title>Improved chromosome-level genome assembly for marigold (Tagetes erecta).</title>
        <authorList>
            <person name="Jiang F."/>
            <person name="Yuan L."/>
            <person name="Wang S."/>
            <person name="Wang H."/>
            <person name="Xu D."/>
            <person name="Wang A."/>
            <person name="Fan W."/>
        </authorList>
    </citation>
    <scope>NUCLEOTIDE SEQUENCE</scope>
    <source>
        <strain evidence="7">WSJ</strain>
        <tissue evidence="7">Leaf</tissue>
    </source>
</reference>
<dbReference type="EMBL" id="JAUHHV010000010">
    <property type="protein sequence ID" value="KAK1410403.1"/>
    <property type="molecule type" value="Genomic_DNA"/>
</dbReference>
<dbReference type="InterPro" id="IPR001584">
    <property type="entry name" value="Integrase_cat-core"/>
</dbReference>
<evidence type="ECO:0000256" key="5">
    <source>
        <dbReference type="SAM" id="MobiDB-lite"/>
    </source>
</evidence>
<comment type="caution">
    <text evidence="7">The sequence shown here is derived from an EMBL/GenBank/DDBJ whole genome shotgun (WGS) entry which is preliminary data.</text>
</comment>
<dbReference type="InterPro" id="IPR043502">
    <property type="entry name" value="DNA/RNA_pol_sf"/>
</dbReference>
<protein>
    <recommendedName>
        <fullName evidence="6">Integrase catalytic domain-containing protein</fullName>
    </recommendedName>
</protein>
<dbReference type="Pfam" id="PF13976">
    <property type="entry name" value="gag_pre-integrs"/>
    <property type="match status" value="1"/>
</dbReference>
<dbReference type="Pfam" id="PF25597">
    <property type="entry name" value="SH3_retrovirus"/>
    <property type="match status" value="1"/>
</dbReference>
<feature type="domain" description="Integrase catalytic" evidence="6">
    <location>
        <begin position="372"/>
        <end position="543"/>
    </location>
</feature>
<dbReference type="GO" id="GO:0003676">
    <property type="term" value="F:nucleic acid binding"/>
    <property type="evidence" value="ECO:0007669"/>
    <property type="project" value="InterPro"/>
</dbReference>
<dbReference type="GO" id="GO:0006508">
    <property type="term" value="P:proteolysis"/>
    <property type="evidence" value="ECO:0007669"/>
    <property type="project" value="UniProtKB-KW"/>
</dbReference>
<dbReference type="Proteomes" id="UP001229421">
    <property type="component" value="Unassembled WGS sequence"/>
</dbReference>
<name>A0AAD8NJM0_TARER</name>
<keyword evidence="4" id="KW-0378">Hydrolase</keyword>
<dbReference type="Pfam" id="PF07727">
    <property type="entry name" value="RVT_2"/>
    <property type="match status" value="1"/>
</dbReference>
<dbReference type="InterPro" id="IPR025724">
    <property type="entry name" value="GAG-pre-integrase_dom"/>
</dbReference>
<evidence type="ECO:0000256" key="2">
    <source>
        <dbReference type="ARBA" id="ARBA00022723"/>
    </source>
</evidence>
<sequence>MQFLMGLDDSYQPLRTNILSKEPLPTVKVAFSMISAEESHRESNTTTLNTKAQATAFNSKFNDSYKRKIPTKPQPLKCTHCNLSGHTVEKCFEIIGYPPNYKKKTNTQRALAKSNVASDASTSFQPINPMSQPFTAEQIAQLMSLISDHSANSSNSSTTDMSGNFVTHKLNTHLKNMFCSNSNTELKGSEMWIIDSGANQHMVTNDSKISNSLDVSEFNLTVGHPNGTKAQIMKIGSLKITEGVILKDVLVIPDYCVNLISVNKMAKENKLYSFFTESHCYVQDLFAKRLVMTGRELGGLYMVSPLNESEFLACNNSFFACSTSFELWHSRLGHPSDQVLNILKNDLYFTKTQLSEPCDICHLSKQTRNVFHNSQHVSRKIGDLIHLDLWGPFKVTSREGYKYFLTIVDDFSRAVWLYLIKSKEQVYQNIESFFSLIHTQFGQMIKICRTDNGTEFVNQKLQSFFDKRGVIHQTSCAYTPQQNGIVERKHRHLLNTARSLMFQGGLPISMWTESVLTAAYLINRTPSSVLNGRTPYELLFGSKPSLKHLRNFGCLVFSTNLNPENKFDKRAVKCVLLGYSVFKKGYKLWDLDNKTILFSRDVCFYEHVFPFKQKVSLESKLEYNSAIQDFFTVFENMDQPMPNDESMANNPNSPNNCSPTNSQSTHSDHSSGSLNDDKNRTTPGLSLNRTTLGHSQRIQTTTTDLNNTFGSVGENSSVLEDINNGSASEGTFTNTPNENTPTVQLRRSTRSTVVPKRLGDFVLNDKVKYGLDRVVNYSKLSSENYTFLSALDKSVVPNNYKEASIDPNWIHAMNMVMEALSRNETWVMTDLPKGRKPVGCKWVFKIKHNPDGQVARYKARLVAKGYSQKEGIDFDETFSPVVKMVTIRCVISLAVQNSWSLFQLDVDNAFLYGTINEDVYMTPPEGYYDKSETKVCKLIKSLYGLKQASRQWNKKLTNTLVDIGFKQSNSDYSLFVKSVNGVVCILLVYVDDIILTGNDLVEIEKIKSCLSQRFLIKDLGKLKYFLGIEVLESDDGLVLSQRKYCLDLLSEFGMLGAKPVGNPIEQNLVITNKENSFKDDTELPNISQYQRLIGKLIYLTITRPDISYTVSCLSQFMHAPLQSHLNVAMRLLRYLKKSPGKGNLFSKSD</sequence>
<keyword evidence="8" id="KW-1185">Reference proteome</keyword>
<dbReference type="Pfam" id="PF00665">
    <property type="entry name" value="rve"/>
    <property type="match status" value="1"/>
</dbReference>
<evidence type="ECO:0000256" key="1">
    <source>
        <dbReference type="ARBA" id="ARBA00022670"/>
    </source>
</evidence>
<dbReference type="GO" id="GO:0046872">
    <property type="term" value="F:metal ion binding"/>
    <property type="evidence" value="ECO:0007669"/>
    <property type="project" value="UniProtKB-KW"/>
</dbReference>
<dbReference type="GO" id="GO:0015074">
    <property type="term" value="P:DNA integration"/>
    <property type="evidence" value="ECO:0007669"/>
    <property type="project" value="InterPro"/>
</dbReference>
<dbReference type="PROSITE" id="PS50994">
    <property type="entry name" value="INTEGRASE"/>
    <property type="match status" value="1"/>
</dbReference>
<proteinExistence type="predicted"/>
<dbReference type="PANTHER" id="PTHR42648:SF31">
    <property type="entry name" value="RNA-DIRECTED DNA POLYMERASE"/>
    <property type="match status" value="1"/>
</dbReference>
<keyword evidence="2" id="KW-0479">Metal-binding</keyword>
<keyword evidence="3" id="KW-0064">Aspartyl protease</keyword>
<evidence type="ECO:0000256" key="3">
    <source>
        <dbReference type="ARBA" id="ARBA00022750"/>
    </source>
</evidence>
<dbReference type="InterPro" id="IPR013103">
    <property type="entry name" value="RVT_2"/>
</dbReference>
<feature type="region of interest" description="Disordered" evidence="5">
    <location>
        <begin position="638"/>
        <end position="697"/>
    </location>
</feature>
<dbReference type="InterPro" id="IPR057670">
    <property type="entry name" value="SH3_retrovirus"/>
</dbReference>
<feature type="compositionally biased region" description="Low complexity" evidence="5">
    <location>
        <begin position="649"/>
        <end position="673"/>
    </location>
</feature>
<dbReference type="SUPFAM" id="SSF53098">
    <property type="entry name" value="Ribonuclease H-like"/>
    <property type="match status" value="1"/>
</dbReference>
<dbReference type="AlphaFoldDB" id="A0AAD8NJM0"/>
<evidence type="ECO:0000259" key="6">
    <source>
        <dbReference type="PROSITE" id="PS50994"/>
    </source>
</evidence>
<evidence type="ECO:0000313" key="7">
    <source>
        <dbReference type="EMBL" id="KAK1410403.1"/>
    </source>
</evidence>
<dbReference type="Pfam" id="PF22936">
    <property type="entry name" value="Pol_BBD"/>
    <property type="match status" value="1"/>
</dbReference>
<dbReference type="Gene3D" id="3.30.420.10">
    <property type="entry name" value="Ribonuclease H-like superfamily/Ribonuclease H"/>
    <property type="match status" value="1"/>
</dbReference>
<evidence type="ECO:0000313" key="8">
    <source>
        <dbReference type="Proteomes" id="UP001229421"/>
    </source>
</evidence>
<dbReference type="SUPFAM" id="SSF56672">
    <property type="entry name" value="DNA/RNA polymerases"/>
    <property type="match status" value="1"/>
</dbReference>
<feature type="compositionally biased region" description="Polar residues" evidence="5">
    <location>
        <begin position="681"/>
        <end position="697"/>
    </location>
</feature>
<gene>
    <name evidence="7" type="ORF">QVD17_36940</name>
</gene>
<evidence type="ECO:0000256" key="4">
    <source>
        <dbReference type="ARBA" id="ARBA00022801"/>
    </source>
</evidence>
<dbReference type="GO" id="GO:0004190">
    <property type="term" value="F:aspartic-type endopeptidase activity"/>
    <property type="evidence" value="ECO:0007669"/>
    <property type="project" value="UniProtKB-KW"/>
</dbReference>
<dbReference type="InterPro" id="IPR054722">
    <property type="entry name" value="PolX-like_BBD"/>
</dbReference>
<organism evidence="7 8">
    <name type="scientific">Tagetes erecta</name>
    <name type="common">African marigold</name>
    <dbReference type="NCBI Taxonomy" id="13708"/>
    <lineage>
        <taxon>Eukaryota</taxon>
        <taxon>Viridiplantae</taxon>
        <taxon>Streptophyta</taxon>
        <taxon>Embryophyta</taxon>
        <taxon>Tracheophyta</taxon>
        <taxon>Spermatophyta</taxon>
        <taxon>Magnoliopsida</taxon>
        <taxon>eudicotyledons</taxon>
        <taxon>Gunneridae</taxon>
        <taxon>Pentapetalae</taxon>
        <taxon>asterids</taxon>
        <taxon>campanulids</taxon>
        <taxon>Asterales</taxon>
        <taxon>Asteraceae</taxon>
        <taxon>Asteroideae</taxon>
        <taxon>Heliantheae alliance</taxon>
        <taxon>Tageteae</taxon>
        <taxon>Tagetes</taxon>
    </lineage>
</organism>